<proteinExistence type="predicted"/>
<organism evidence="1 2">
    <name type="scientific">Portunus trituberculatus</name>
    <name type="common">Swimming crab</name>
    <name type="synonym">Neptunus trituberculatus</name>
    <dbReference type="NCBI Taxonomy" id="210409"/>
    <lineage>
        <taxon>Eukaryota</taxon>
        <taxon>Metazoa</taxon>
        <taxon>Ecdysozoa</taxon>
        <taxon>Arthropoda</taxon>
        <taxon>Crustacea</taxon>
        <taxon>Multicrustacea</taxon>
        <taxon>Malacostraca</taxon>
        <taxon>Eumalacostraca</taxon>
        <taxon>Eucarida</taxon>
        <taxon>Decapoda</taxon>
        <taxon>Pleocyemata</taxon>
        <taxon>Brachyura</taxon>
        <taxon>Eubrachyura</taxon>
        <taxon>Portunoidea</taxon>
        <taxon>Portunidae</taxon>
        <taxon>Portuninae</taxon>
        <taxon>Portunus</taxon>
    </lineage>
</organism>
<dbReference type="AlphaFoldDB" id="A0A5B7ENW4"/>
<evidence type="ECO:0000313" key="2">
    <source>
        <dbReference type="Proteomes" id="UP000324222"/>
    </source>
</evidence>
<protein>
    <submittedName>
        <fullName evidence="1">Uncharacterized protein</fullName>
    </submittedName>
</protein>
<reference evidence="1 2" key="1">
    <citation type="submission" date="2019-05" db="EMBL/GenBank/DDBJ databases">
        <title>Another draft genome of Portunus trituberculatus and its Hox gene families provides insights of decapod evolution.</title>
        <authorList>
            <person name="Jeong J.-H."/>
            <person name="Song I."/>
            <person name="Kim S."/>
            <person name="Choi T."/>
            <person name="Kim D."/>
            <person name="Ryu S."/>
            <person name="Kim W."/>
        </authorList>
    </citation>
    <scope>NUCLEOTIDE SEQUENCE [LARGE SCALE GENOMIC DNA]</scope>
    <source>
        <tissue evidence="1">Muscle</tissue>
    </source>
</reference>
<sequence>MENPEVKKRKRWWMEVTKSRQRRGDQGGGGGGGSIIGQLLFHSRNFLYCHLGSYSHFHWSPSPFTVSS</sequence>
<evidence type="ECO:0000313" key="1">
    <source>
        <dbReference type="EMBL" id="MPC36360.1"/>
    </source>
</evidence>
<name>A0A5B7ENW4_PORTR</name>
<dbReference type="EMBL" id="VSRR010003497">
    <property type="protein sequence ID" value="MPC36360.1"/>
    <property type="molecule type" value="Genomic_DNA"/>
</dbReference>
<dbReference type="Proteomes" id="UP000324222">
    <property type="component" value="Unassembled WGS sequence"/>
</dbReference>
<accession>A0A5B7ENW4</accession>
<gene>
    <name evidence="1" type="ORF">E2C01_029817</name>
</gene>
<comment type="caution">
    <text evidence="1">The sequence shown here is derived from an EMBL/GenBank/DDBJ whole genome shotgun (WGS) entry which is preliminary data.</text>
</comment>
<keyword evidence="2" id="KW-1185">Reference proteome</keyword>